<dbReference type="RefSeq" id="WP_129253945.1">
    <property type="nucleotide sequence ID" value="NZ_SAXA01000005.1"/>
</dbReference>
<keyword evidence="1" id="KW-1133">Transmembrane helix</keyword>
<dbReference type="OrthoDB" id="677995at2"/>
<dbReference type="Proteomes" id="UP000289703">
    <property type="component" value="Unassembled WGS sequence"/>
</dbReference>
<organism evidence="2 3">
    <name type="scientific">Ancylomarina salipaludis</name>
    <dbReference type="NCBI Taxonomy" id="2501299"/>
    <lineage>
        <taxon>Bacteria</taxon>
        <taxon>Pseudomonadati</taxon>
        <taxon>Bacteroidota</taxon>
        <taxon>Bacteroidia</taxon>
        <taxon>Marinilabiliales</taxon>
        <taxon>Marinifilaceae</taxon>
        <taxon>Ancylomarina</taxon>
    </lineage>
</organism>
<evidence type="ECO:0000313" key="3">
    <source>
        <dbReference type="Proteomes" id="UP000289703"/>
    </source>
</evidence>
<comment type="caution">
    <text evidence="2">The sequence shown here is derived from an EMBL/GenBank/DDBJ whole genome shotgun (WGS) entry which is preliminary data.</text>
</comment>
<protein>
    <recommendedName>
        <fullName evidence="4">SxtJ</fullName>
    </recommendedName>
</protein>
<dbReference type="AlphaFoldDB" id="A0A4Q1JNB7"/>
<sequence length="124" mass="14320">MKQMQAKSDPIKTVLVITVGMLIVFSISHWRWAFNAAVIIGILGIVSPFLAKQIDFLWMKLAWVMSLIVPNIVLSLIFYLFLTPIALLSRIFGEKDQLNLKNARISIFKDYKKDFNKSSFEKPW</sequence>
<keyword evidence="1" id="KW-0812">Transmembrane</keyword>
<proteinExistence type="predicted"/>
<name>A0A4Q1JNB7_9BACT</name>
<keyword evidence="1" id="KW-0472">Membrane</keyword>
<gene>
    <name evidence="2" type="ORF">EO244_07005</name>
</gene>
<reference evidence="2 3" key="1">
    <citation type="submission" date="2019-01" db="EMBL/GenBank/DDBJ databases">
        <title>Ancylomarina salipaludis sp. nov., isolated from a salt marsh.</title>
        <authorList>
            <person name="Yoon J.-H."/>
        </authorList>
    </citation>
    <scope>NUCLEOTIDE SEQUENCE [LARGE SCALE GENOMIC DNA]</scope>
    <source>
        <strain evidence="2 3">SHSM-M15</strain>
    </source>
</reference>
<feature type="transmembrane region" description="Helical" evidence="1">
    <location>
        <begin position="34"/>
        <end position="51"/>
    </location>
</feature>
<evidence type="ECO:0000313" key="2">
    <source>
        <dbReference type="EMBL" id="RXQ95606.1"/>
    </source>
</evidence>
<evidence type="ECO:0000256" key="1">
    <source>
        <dbReference type="SAM" id="Phobius"/>
    </source>
</evidence>
<feature type="transmembrane region" description="Helical" evidence="1">
    <location>
        <begin position="63"/>
        <end position="82"/>
    </location>
</feature>
<feature type="transmembrane region" description="Helical" evidence="1">
    <location>
        <begin position="12"/>
        <end position="28"/>
    </location>
</feature>
<accession>A0A4Q1JNB7</accession>
<evidence type="ECO:0008006" key="4">
    <source>
        <dbReference type="Google" id="ProtNLM"/>
    </source>
</evidence>
<keyword evidence="3" id="KW-1185">Reference proteome</keyword>
<dbReference type="EMBL" id="SAXA01000005">
    <property type="protein sequence ID" value="RXQ95606.1"/>
    <property type="molecule type" value="Genomic_DNA"/>
</dbReference>